<organism evidence="2 3">
    <name type="scientific">Punica granatum</name>
    <name type="common">Pomegranate</name>
    <dbReference type="NCBI Taxonomy" id="22663"/>
    <lineage>
        <taxon>Eukaryota</taxon>
        <taxon>Viridiplantae</taxon>
        <taxon>Streptophyta</taxon>
        <taxon>Embryophyta</taxon>
        <taxon>Tracheophyta</taxon>
        <taxon>Spermatophyta</taxon>
        <taxon>Magnoliopsida</taxon>
        <taxon>eudicotyledons</taxon>
        <taxon>Gunneridae</taxon>
        <taxon>Pentapetalae</taxon>
        <taxon>rosids</taxon>
        <taxon>malvids</taxon>
        <taxon>Myrtales</taxon>
        <taxon>Lythraceae</taxon>
        <taxon>Punica</taxon>
    </lineage>
</organism>
<protein>
    <recommendedName>
        <fullName evidence="4">No apical meristem-associated C-terminal domain-containing protein</fullName>
    </recommendedName>
</protein>
<dbReference type="AlphaFoldDB" id="A0A2I0J0B8"/>
<feature type="region of interest" description="Disordered" evidence="1">
    <location>
        <begin position="1"/>
        <end position="30"/>
    </location>
</feature>
<feature type="compositionally biased region" description="Basic and acidic residues" evidence="1">
    <location>
        <begin position="1"/>
        <end position="10"/>
    </location>
</feature>
<keyword evidence="3" id="KW-1185">Reference proteome</keyword>
<gene>
    <name evidence="2" type="ORF">CRG98_029933</name>
</gene>
<dbReference type="Proteomes" id="UP000233551">
    <property type="component" value="Unassembled WGS sequence"/>
</dbReference>
<evidence type="ECO:0000313" key="3">
    <source>
        <dbReference type="Proteomes" id="UP000233551"/>
    </source>
</evidence>
<name>A0A2I0J0B8_PUNGR</name>
<evidence type="ECO:0000313" key="2">
    <source>
        <dbReference type="EMBL" id="PKI49688.1"/>
    </source>
</evidence>
<dbReference type="EMBL" id="PGOL01002217">
    <property type="protein sequence ID" value="PKI49688.1"/>
    <property type="molecule type" value="Genomic_DNA"/>
</dbReference>
<comment type="caution">
    <text evidence="2">The sequence shown here is derived from an EMBL/GenBank/DDBJ whole genome shotgun (WGS) entry which is preliminary data.</text>
</comment>
<proteinExistence type="predicted"/>
<reference evidence="2 3" key="1">
    <citation type="submission" date="2017-11" db="EMBL/GenBank/DDBJ databases">
        <title>De-novo sequencing of pomegranate (Punica granatum L.) genome.</title>
        <authorList>
            <person name="Akparov Z."/>
            <person name="Amiraslanov A."/>
            <person name="Hajiyeva S."/>
            <person name="Abbasov M."/>
            <person name="Kaur K."/>
            <person name="Hamwieh A."/>
            <person name="Solovyev V."/>
            <person name="Salamov A."/>
            <person name="Braich B."/>
            <person name="Kosarev P."/>
            <person name="Mahmoud A."/>
            <person name="Hajiyev E."/>
            <person name="Babayeva S."/>
            <person name="Izzatullayeva V."/>
            <person name="Mammadov A."/>
            <person name="Mammadov A."/>
            <person name="Sharifova S."/>
            <person name="Ojaghi J."/>
            <person name="Eynullazada K."/>
            <person name="Bayramov B."/>
            <person name="Abdulazimova A."/>
            <person name="Shahmuradov I."/>
        </authorList>
    </citation>
    <scope>NUCLEOTIDE SEQUENCE [LARGE SCALE GENOMIC DNA]</scope>
    <source>
        <strain evidence="3">cv. AG2017</strain>
        <tissue evidence="2">Leaf</tissue>
    </source>
</reference>
<evidence type="ECO:0000256" key="1">
    <source>
        <dbReference type="SAM" id="MobiDB-lite"/>
    </source>
</evidence>
<feature type="region of interest" description="Disordered" evidence="1">
    <location>
        <begin position="171"/>
        <end position="205"/>
    </location>
</feature>
<accession>A0A2I0J0B8</accession>
<evidence type="ECO:0008006" key="4">
    <source>
        <dbReference type="Google" id="ProtNLM"/>
    </source>
</evidence>
<sequence length="294" mass="32713">MASHRNEKATSGRKVGPSTSRSGEDREVFTKNQITFDEFNEAVTLGRIGDSENPHLPHPNLRPNDTRNVGEMPMWPALIAAGLRQPLHENPRGLIYKYFFMRRYGGMRILHCYPSTNSGWQKKWSLVKYRTLTLTFTSPMSPAFAHAGAPAGANAPTPSNAHTVIPLVTSSTPVTRSSRPHKECETSATGQKKKKARTEAKSPVQAYVSKDSKTPLLKKANDNKDRLAKEVETSPQATKAELGQLKERIAELEARDHTWAIKSIGKEKKATLTEARKEKEEVVAEAGVRNWCMP</sequence>